<reference evidence="1 2" key="1">
    <citation type="submission" date="2021-06" db="EMBL/GenBank/DDBJ databases">
        <authorList>
            <person name="Kallberg Y."/>
            <person name="Tangrot J."/>
            <person name="Rosling A."/>
        </authorList>
    </citation>
    <scope>NUCLEOTIDE SEQUENCE [LARGE SCALE GENOMIC DNA]</scope>
    <source>
        <strain evidence="1 2">120-4 pot B 10/14</strain>
    </source>
</reference>
<proteinExistence type="predicted"/>
<evidence type="ECO:0000313" key="2">
    <source>
        <dbReference type="Proteomes" id="UP000789901"/>
    </source>
</evidence>
<sequence>MNNNFRDIFADLTTTQDQGIEVNIPTFDPMGDLQTQIMAGYVNMHQSHRQGKREEALGYAYFIGQLIETMTTTPAQRTACRQLLTRYFATVVERVYYIFKRWGVDQIARTTTLNFRMIRDYPNISPFYSDS</sequence>
<dbReference type="EMBL" id="CAJVQB010002723">
    <property type="protein sequence ID" value="CAG8585064.1"/>
    <property type="molecule type" value="Genomic_DNA"/>
</dbReference>
<keyword evidence="2" id="KW-1185">Reference proteome</keyword>
<gene>
    <name evidence="1" type="ORF">GMARGA_LOCUS6135</name>
</gene>
<name>A0ABN7UFN0_GIGMA</name>
<organism evidence="1 2">
    <name type="scientific">Gigaspora margarita</name>
    <dbReference type="NCBI Taxonomy" id="4874"/>
    <lineage>
        <taxon>Eukaryota</taxon>
        <taxon>Fungi</taxon>
        <taxon>Fungi incertae sedis</taxon>
        <taxon>Mucoromycota</taxon>
        <taxon>Glomeromycotina</taxon>
        <taxon>Glomeromycetes</taxon>
        <taxon>Diversisporales</taxon>
        <taxon>Gigasporaceae</taxon>
        <taxon>Gigaspora</taxon>
    </lineage>
</organism>
<dbReference type="Proteomes" id="UP000789901">
    <property type="component" value="Unassembled WGS sequence"/>
</dbReference>
<accession>A0ABN7UFN0</accession>
<evidence type="ECO:0000313" key="1">
    <source>
        <dbReference type="EMBL" id="CAG8585064.1"/>
    </source>
</evidence>
<protein>
    <submittedName>
        <fullName evidence="1">44970_t:CDS:1</fullName>
    </submittedName>
</protein>
<comment type="caution">
    <text evidence="1">The sequence shown here is derived from an EMBL/GenBank/DDBJ whole genome shotgun (WGS) entry which is preliminary data.</text>
</comment>